<organism evidence="2 3">
    <name type="scientific">Nitratiruptor tergarcus DSM 16512</name>
    <dbReference type="NCBI Taxonomy" id="1069081"/>
    <lineage>
        <taxon>Bacteria</taxon>
        <taxon>Pseudomonadati</taxon>
        <taxon>Campylobacterota</taxon>
        <taxon>Epsilonproteobacteria</taxon>
        <taxon>Nautiliales</taxon>
        <taxon>Nitratiruptoraceae</taxon>
        <taxon>Nitratiruptor</taxon>
    </lineage>
</organism>
<dbReference type="AlphaFoldDB" id="A0A1W1WVA9"/>
<sequence>MKRYLGNRKKLKIYIDNDDRSNGKPLWQAILHQAKEYGVAGATVYKAAAGMGAHSEIHTFNVWSMSQKLPLIIEMIDSEAKIRGFLNSIDSMLTEALVTLEDIEVLLYKHPKFEQ</sequence>
<dbReference type="EMBL" id="FWWZ01000001">
    <property type="protein sequence ID" value="SMC10119.1"/>
    <property type="molecule type" value="Genomic_DNA"/>
</dbReference>
<dbReference type="OrthoDB" id="9795599at2"/>
<protein>
    <submittedName>
        <fullName evidence="2">Uncharacterized protein</fullName>
    </submittedName>
</protein>
<dbReference type="SUPFAM" id="SSF54913">
    <property type="entry name" value="GlnB-like"/>
    <property type="match status" value="1"/>
</dbReference>
<dbReference type="PANTHER" id="PTHR35983:SF1">
    <property type="entry name" value="UPF0166 PROTEIN TM_0021"/>
    <property type="match status" value="1"/>
</dbReference>
<proteinExistence type="inferred from homology"/>
<dbReference type="InterPro" id="IPR015867">
    <property type="entry name" value="N-reg_PII/ATP_PRibTrfase_C"/>
</dbReference>
<dbReference type="PANTHER" id="PTHR35983">
    <property type="entry name" value="UPF0166 PROTEIN TM_0021"/>
    <property type="match status" value="1"/>
</dbReference>
<dbReference type="Proteomes" id="UP000192602">
    <property type="component" value="Unassembled WGS sequence"/>
</dbReference>
<dbReference type="InterPro" id="IPR011322">
    <property type="entry name" value="N-reg_PII-like_a/b"/>
</dbReference>
<dbReference type="Pfam" id="PF02641">
    <property type="entry name" value="DUF190"/>
    <property type="match status" value="1"/>
</dbReference>
<dbReference type="Gene3D" id="3.30.70.120">
    <property type="match status" value="1"/>
</dbReference>
<accession>A0A1W1WVA9</accession>
<evidence type="ECO:0000256" key="1">
    <source>
        <dbReference type="ARBA" id="ARBA00010554"/>
    </source>
</evidence>
<evidence type="ECO:0000313" key="2">
    <source>
        <dbReference type="EMBL" id="SMC10119.1"/>
    </source>
</evidence>
<evidence type="ECO:0000313" key="3">
    <source>
        <dbReference type="Proteomes" id="UP000192602"/>
    </source>
</evidence>
<comment type="similarity">
    <text evidence="1">Belongs to the UPF0166 family.</text>
</comment>
<gene>
    <name evidence="2" type="ORF">SAMN05660197_1958</name>
</gene>
<dbReference type="InterPro" id="IPR003793">
    <property type="entry name" value="UPF0166"/>
</dbReference>
<keyword evidence="3" id="KW-1185">Reference proteome</keyword>
<reference evidence="3" key="1">
    <citation type="submission" date="2017-04" db="EMBL/GenBank/DDBJ databases">
        <authorList>
            <person name="Varghese N."/>
            <person name="Submissions S."/>
        </authorList>
    </citation>
    <scope>NUCLEOTIDE SEQUENCE [LARGE SCALE GENOMIC DNA]</scope>
    <source>
        <strain evidence="3">DSM 16512</strain>
    </source>
</reference>
<name>A0A1W1WVA9_9BACT</name>
<dbReference type="RefSeq" id="WP_084276495.1">
    <property type="nucleotide sequence ID" value="NZ_AP026671.1"/>
</dbReference>
<dbReference type="STRING" id="1069081.SAMN05660197_1958"/>